<organism evidence="1 2">
    <name type="scientific">Halorhabdus tiamatea SARL4B</name>
    <dbReference type="NCBI Taxonomy" id="1033806"/>
    <lineage>
        <taxon>Archaea</taxon>
        <taxon>Methanobacteriati</taxon>
        <taxon>Methanobacteriota</taxon>
        <taxon>Stenosarchaea group</taxon>
        <taxon>Halobacteria</taxon>
        <taxon>Halobacteriales</taxon>
        <taxon>Haloarculaceae</taxon>
        <taxon>Halorhabdus</taxon>
    </lineage>
</organism>
<evidence type="ECO:0000313" key="2">
    <source>
        <dbReference type="Proteomes" id="UP000015381"/>
    </source>
</evidence>
<dbReference type="Proteomes" id="UP000015381">
    <property type="component" value="Chromosome I"/>
</dbReference>
<name>S6D336_9EURY</name>
<reference evidence="1 2" key="1">
    <citation type="journal article" date="2014" name="Environ. Microbiol.">
        <title>Halorhabdus tiamatea: proteogenomics and glycosidase activity measurements identify the first cultivated euryarchaeon from a deep-sea anoxic brine lake as potential polysaccharide degrader.</title>
        <authorList>
            <person name="Werner J."/>
            <person name="Ferrer M."/>
            <person name="Michel G."/>
            <person name="Mann A.J."/>
            <person name="Huang S."/>
            <person name="Juarez S."/>
            <person name="Ciordia S."/>
            <person name="Albar J.P."/>
            <person name="Alcaide M."/>
            <person name="La Cono V."/>
            <person name="Yakimov M.M."/>
            <person name="Antunes A."/>
            <person name="Taborda M."/>
            <person name="Da Costa M.S."/>
            <person name="Amann R.I."/>
            <person name="Gloeckner F.O."/>
            <person name="Golyshina O.V."/>
            <person name="Golyshin P.N."/>
            <person name="Teeling H."/>
        </authorList>
    </citation>
    <scope>NUCLEOTIDE SEQUENCE [LARGE SCALE GENOMIC DNA]</scope>
    <source>
        <strain evidence="2">SARL4B</strain>
    </source>
</reference>
<protein>
    <submittedName>
        <fullName evidence="1">Uncharacterized protein</fullName>
    </submittedName>
</protein>
<proteinExistence type="predicted"/>
<dbReference type="EMBL" id="HF571520">
    <property type="protein sequence ID" value="CCQ33815.1"/>
    <property type="molecule type" value="Genomic_DNA"/>
</dbReference>
<keyword evidence="2" id="KW-1185">Reference proteome</keyword>
<dbReference type="AlphaFoldDB" id="S6D336"/>
<gene>
    <name evidence="1" type="ORF">HTIA_1688</name>
</gene>
<evidence type="ECO:0000313" key="1">
    <source>
        <dbReference type="EMBL" id="CCQ33815.1"/>
    </source>
</evidence>
<sequence>MGDLVGQKAYEVYSGNMGHPEWAGSIDPTPENVSLPKRGITASAYPWWSIMKRGTAFDTTDIGHPGSIPLLHFSIEELSTVDLKGVPSRES</sequence>
<accession>S6D336</accession>
<dbReference type="KEGG" id="hti:HTIA_1688"/>
<dbReference type="HOGENOM" id="CLU_2419963_0_0_2"/>